<keyword evidence="1" id="KW-1133">Transmembrane helix</keyword>
<keyword evidence="1" id="KW-0472">Membrane</keyword>
<organism evidence="2 3">
    <name type="scientific">Actinocorallia libanotica</name>
    <dbReference type="NCBI Taxonomy" id="46162"/>
    <lineage>
        <taxon>Bacteria</taxon>
        <taxon>Bacillati</taxon>
        <taxon>Actinomycetota</taxon>
        <taxon>Actinomycetes</taxon>
        <taxon>Streptosporangiales</taxon>
        <taxon>Thermomonosporaceae</taxon>
        <taxon>Actinocorallia</taxon>
    </lineage>
</organism>
<name>A0ABN1REM6_9ACTN</name>
<feature type="transmembrane region" description="Helical" evidence="1">
    <location>
        <begin position="9"/>
        <end position="28"/>
    </location>
</feature>
<accession>A0ABN1REM6</accession>
<keyword evidence="3" id="KW-1185">Reference proteome</keyword>
<evidence type="ECO:0000313" key="2">
    <source>
        <dbReference type="EMBL" id="GAA0955796.1"/>
    </source>
</evidence>
<dbReference type="Proteomes" id="UP001500665">
    <property type="component" value="Unassembled WGS sequence"/>
</dbReference>
<gene>
    <name evidence="2" type="ORF">GCM10009550_41150</name>
</gene>
<feature type="transmembrane region" description="Helical" evidence="1">
    <location>
        <begin position="34"/>
        <end position="64"/>
    </location>
</feature>
<protein>
    <recommendedName>
        <fullName evidence="4">PH (Pleckstrin Homology) domain-containing protein</fullName>
    </recommendedName>
</protein>
<evidence type="ECO:0000313" key="3">
    <source>
        <dbReference type="Proteomes" id="UP001500665"/>
    </source>
</evidence>
<reference evidence="2 3" key="1">
    <citation type="journal article" date="2019" name="Int. J. Syst. Evol. Microbiol.">
        <title>The Global Catalogue of Microorganisms (GCM) 10K type strain sequencing project: providing services to taxonomists for standard genome sequencing and annotation.</title>
        <authorList>
            <consortium name="The Broad Institute Genomics Platform"/>
            <consortium name="The Broad Institute Genome Sequencing Center for Infectious Disease"/>
            <person name="Wu L."/>
            <person name="Ma J."/>
        </authorList>
    </citation>
    <scope>NUCLEOTIDE SEQUENCE [LARGE SCALE GENOMIC DNA]</scope>
    <source>
        <strain evidence="2 3">JCM 10696</strain>
    </source>
</reference>
<evidence type="ECO:0008006" key="4">
    <source>
        <dbReference type="Google" id="ProtNLM"/>
    </source>
</evidence>
<keyword evidence="1" id="KW-0812">Transmembrane</keyword>
<proteinExistence type="predicted"/>
<sequence length="166" mass="18267">MDFRLKRPFWFGVGTLAVGVFAAAVIGVGKEYDITLVAAFGPLLMLVTIFGVFGGIFLTVVSLFPAKVRIDERGVYSGKLSGNIEVRWGQVQRVTVEPHPTLPGNPEAVIAWARPGESLGKMRPLDRDGLKGYMLFFTEDVKETQEDLVMALRRYAGARFDWGGEG</sequence>
<dbReference type="RefSeq" id="WP_344242495.1">
    <property type="nucleotide sequence ID" value="NZ_BAAAHH010000017.1"/>
</dbReference>
<dbReference type="EMBL" id="BAAAHH010000017">
    <property type="protein sequence ID" value="GAA0955796.1"/>
    <property type="molecule type" value="Genomic_DNA"/>
</dbReference>
<comment type="caution">
    <text evidence="2">The sequence shown here is derived from an EMBL/GenBank/DDBJ whole genome shotgun (WGS) entry which is preliminary data.</text>
</comment>
<evidence type="ECO:0000256" key="1">
    <source>
        <dbReference type="SAM" id="Phobius"/>
    </source>
</evidence>